<keyword evidence="5" id="KW-0732">Signal</keyword>
<keyword evidence="6 10" id="KW-0472">Membrane</keyword>
<proteinExistence type="inferred from homology"/>
<organism evidence="11 12">
    <name type="scientific">Dyella japonica A8</name>
    <dbReference type="NCBI Taxonomy" id="1217721"/>
    <lineage>
        <taxon>Bacteria</taxon>
        <taxon>Pseudomonadati</taxon>
        <taxon>Pseudomonadota</taxon>
        <taxon>Gammaproteobacteria</taxon>
        <taxon>Lysobacterales</taxon>
        <taxon>Rhodanobacteraceae</taxon>
        <taxon>Dyella</taxon>
    </lineage>
</organism>
<evidence type="ECO:0000256" key="10">
    <source>
        <dbReference type="RuleBase" id="RU362097"/>
    </source>
</evidence>
<evidence type="ECO:0000256" key="9">
    <source>
        <dbReference type="ARBA" id="ARBA00037313"/>
    </source>
</evidence>
<dbReference type="Gene3D" id="1.20.1600.10">
    <property type="entry name" value="Outer membrane efflux proteins (OEP)"/>
    <property type="match status" value="1"/>
</dbReference>
<comment type="similarity">
    <text evidence="2 10">Belongs to the outer membrane factor (OMF) (TC 1.B.17) family.</text>
</comment>
<evidence type="ECO:0000256" key="3">
    <source>
        <dbReference type="ARBA" id="ARBA00022452"/>
    </source>
</evidence>
<dbReference type="Proteomes" id="UP000027987">
    <property type="component" value="Chromosome"/>
</dbReference>
<dbReference type="InterPro" id="IPR003423">
    <property type="entry name" value="OMP_efflux"/>
</dbReference>
<keyword evidence="4 10" id="KW-0812">Transmembrane</keyword>
<evidence type="ECO:0000256" key="7">
    <source>
        <dbReference type="ARBA" id="ARBA00023139"/>
    </source>
</evidence>
<evidence type="ECO:0000256" key="1">
    <source>
        <dbReference type="ARBA" id="ARBA00004370"/>
    </source>
</evidence>
<accession>A0A075K2S7</accession>
<keyword evidence="8 10" id="KW-0449">Lipoprotein</keyword>
<protein>
    <submittedName>
        <fullName evidence="11">Fusaric acid resistance protein FusA</fullName>
    </submittedName>
</protein>
<dbReference type="GO" id="GO:0015562">
    <property type="term" value="F:efflux transmembrane transporter activity"/>
    <property type="evidence" value="ECO:0007669"/>
    <property type="project" value="InterPro"/>
</dbReference>
<evidence type="ECO:0000256" key="6">
    <source>
        <dbReference type="ARBA" id="ARBA00023136"/>
    </source>
</evidence>
<dbReference type="Gene3D" id="2.20.200.10">
    <property type="entry name" value="Outer membrane efflux proteins (OEP)"/>
    <property type="match status" value="1"/>
</dbReference>
<keyword evidence="3 10" id="KW-1134">Transmembrane beta strand</keyword>
<dbReference type="HOGENOM" id="CLU_012817_13_2_6"/>
<dbReference type="GO" id="GO:0009279">
    <property type="term" value="C:cell outer membrane"/>
    <property type="evidence" value="ECO:0007669"/>
    <property type="project" value="UniProtKB-SubCell"/>
</dbReference>
<evidence type="ECO:0000313" key="11">
    <source>
        <dbReference type="EMBL" id="AIF48285.1"/>
    </source>
</evidence>
<evidence type="ECO:0000256" key="2">
    <source>
        <dbReference type="ARBA" id="ARBA00007613"/>
    </source>
</evidence>
<dbReference type="PANTHER" id="PTHR30203:SF20">
    <property type="entry name" value="MULTIDRUG RESISTANCE OUTER MEMBRANE PROTEIN MDTP-RELATED"/>
    <property type="match status" value="1"/>
</dbReference>
<sequence length="479" mass="50687">MFLGGCIGTGGIHPRSTLLDASRLEPGAAVTGVPADGTWPANDWWTRWQDPQLDQWVKQAIAGQPSLRIAQARLDLAQAQAHIAGASRAPQLGAVADLGRERYPLYATPSPPGGYTVWSNEVGATLSYDLDFWGKHKAELSGALDVVHASRVESRGVQLALETAVVRAYIELSLQYDLLDAETVIAEQSRQTRDIVARRAAAGLATRLDLSQADAQVANEASQLEQTRRQIALLGHTLAALSGQGPGAGDAIARPRLALDVPIALPTRLPAELIGRRPDIIAQRWRVEAASEGITAAHAAFYPNIDLIATAGLTSATTFGGFFNFLNSDAIGHRVGAAISLPIFDGGRLQGQYGAAVAGYDAAVESYNQSVILAMQQVADQVVSLQSLATQQQQAEQAVASATAAHDLALQGYRSGITEFLNVIATEATLLRDRQQLAGIQARRLDSWALLMQAIGGGLEGGTDATPDAARPDGDRHAP</sequence>
<dbReference type="KEGG" id="dja:HY57_14035"/>
<dbReference type="AlphaFoldDB" id="A0A075K2S7"/>
<comment type="function">
    <text evidence="9">Could be involved in resistance to puromycin, acriflavine and tetraphenylarsonium chloride.</text>
</comment>
<evidence type="ECO:0000256" key="5">
    <source>
        <dbReference type="ARBA" id="ARBA00022729"/>
    </source>
</evidence>
<dbReference type="EMBL" id="CP008884">
    <property type="protein sequence ID" value="AIF48285.1"/>
    <property type="molecule type" value="Genomic_DNA"/>
</dbReference>
<reference evidence="11 12" key="1">
    <citation type="submission" date="2014-07" db="EMBL/GenBank/DDBJ databases">
        <title>Complete Genome Sequence of Dyella japonica Strain A8 Isolated from Malaysian Tropical Soil.</title>
        <authorList>
            <person name="Hui R.K.H."/>
            <person name="Chen J.-W."/>
            <person name="Chan K.-G."/>
            <person name="Leung F.C.C."/>
        </authorList>
    </citation>
    <scope>NUCLEOTIDE SEQUENCE [LARGE SCALE GENOMIC DNA]</scope>
    <source>
        <strain evidence="11 12">A8</strain>
    </source>
</reference>
<name>A0A075K2S7_9GAMM</name>
<gene>
    <name evidence="11" type="ORF">HY57_14035</name>
</gene>
<evidence type="ECO:0000313" key="12">
    <source>
        <dbReference type="Proteomes" id="UP000027987"/>
    </source>
</evidence>
<dbReference type="NCBIfam" id="TIGR01845">
    <property type="entry name" value="outer_NodT"/>
    <property type="match status" value="1"/>
</dbReference>
<dbReference type="InterPro" id="IPR010131">
    <property type="entry name" value="MdtP/NodT-like"/>
</dbReference>
<dbReference type="STRING" id="1217721.HY57_14035"/>
<dbReference type="Pfam" id="PF02321">
    <property type="entry name" value="OEP"/>
    <property type="match status" value="2"/>
</dbReference>
<keyword evidence="7 10" id="KW-0564">Palmitate</keyword>
<dbReference type="PATRIC" id="fig|1217721.7.peg.2892"/>
<dbReference type="SUPFAM" id="SSF56954">
    <property type="entry name" value="Outer membrane efflux proteins (OEP)"/>
    <property type="match status" value="1"/>
</dbReference>
<comment type="subcellular location">
    <subcellularLocation>
        <location evidence="10">Cell outer membrane</location>
        <topology evidence="10">Lipid-anchor</topology>
    </subcellularLocation>
    <subcellularLocation>
        <location evidence="1">Membrane</location>
    </subcellularLocation>
</comment>
<keyword evidence="12" id="KW-1185">Reference proteome</keyword>
<evidence type="ECO:0000256" key="8">
    <source>
        <dbReference type="ARBA" id="ARBA00023288"/>
    </source>
</evidence>
<evidence type="ECO:0000256" key="4">
    <source>
        <dbReference type="ARBA" id="ARBA00022692"/>
    </source>
</evidence>
<dbReference type="PANTHER" id="PTHR30203">
    <property type="entry name" value="OUTER MEMBRANE CATION EFFLUX PROTEIN"/>
    <property type="match status" value="1"/>
</dbReference>